<feature type="transmembrane region" description="Helical" evidence="5">
    <location>
        <begin position="32"/>
        <end position="51"/>
    </location>
</feature>
<evidence type="ECO:0000256" key="4">
    <source>
        <dbReference type="ARBA" id="ARBA00023136"/>
    </source>
</evidence>
<dbReference type="InterPro" id="IPR007203">
    <property type="entry name" value="ORMDL"/>
</dbReference>
<name>A0A9P6J9K4_MORAP</name>
<dbReference type="AlphaFoldDB" id="A0A9P6J9K4"/>
<dbReference type="Proteomes" id="UP000738359">
    <property type="component" value="Unassembled WGS sequence"/>
</dbReference>
<evidence type="ECO:0000256" key="5">
    <source>
        <dbReference type="SAM" id="Phobius"/>
    </source>
</evidence>
<evidence type="ECO:0000256" key="2">
    <source>
        <dbReference type="ARBA" id="ARBA00022692"/>
    </source>
</evidence>
<proteinExistence type="predicted"/>
<evidence type="ECO:0000313" key="7">
    <source>
        <dbReference type="Proteomes" id="UP000738359"/>
    </source>
</evidence>
<keyword evidence="2 5" id="KW-0812">Transmembrane</keyword>
<dbReference type="EMBL" id="JAAAHY010000278">
    <property type="protein sequence ID" value="KAF9965204.1"/>
    <property type="molecule type" value="Genomic_DNA"/>
</dbReference>
<reference evidence="6" key="1">
    <citation type="journal article" date="2020" name="Fungal Divers.">
        <title>Resolving the Mortierellaceae phylogeny through synthesis of multi-gene phylogenetics and phylogenomics.</title>
        <authorList>
            <person name="Vandepol N."/>
            <person name="Liber J."/>
            <person name="Desiro A."/>
            <person name="Na H."/>
            <person name="Kennedy M."/>
            <person name="Barry K."/>
            <person name="Grigoriev I.V."/>
            <person name="Miller A.N."/>
            <person name="O'Donnell K."/>
            <person name="Stajich J.E."/>
            <person name="Bonito G."/>
        </authorList>
    </citation>
    <scope>NUCLEOTIDE SEQUENCE</scope>
    <source>
        <strain evidence="6">CK1249</strain>
    </source>
</reference>
<dbReference type="GO" id="GO:0005789">
    <property type="term" value="C:endoplasmic reticulum membrane"/>
    <property type="evidence" value="ECO:0007669"/>
    <property type="project" value="InterPro"/>
</dbReference>
<organism evidence="6 7">
    <name type="scientific">Mortierella alpina</name>
    <name type="common">Oleaginous fungus</name>
    <name type="synonym">Mortierella renispora</name>
    <dbReference type="NCBI Taxonomy" id="64518"/>
    <lineage>
        <taxon>Eukaryota</taxon>
        <taxon>Fungi</taxon>
        <taxon>Fungi incertae sedis</taxon>
        <taxon>Mucoromycota</taxon>
        <taxon>Mortierellomycotina</taxon>
        <taxon>Mortierellomycetes</taxon>
        <taxon>Mortierellales</taxon>
        <taxon>Mortierellaceae</taxon>
        <taxon>Mortierella</taxon>
    </lineage>
</organism>
<feature type="transmembrane region" description="Helical" evidence="5">
    <location>
        <begin position="129"/>
        <end position="147"/>
    </location>
</feature>
<evidence type="ECO:0000256" key="3">
    <source>
        <dbReference type="ARBA" id="ARBA00022989"/>
    </source>
</evidence>
<dbReference type="PANTHER" id="PTHR12665">
    <property type="entry name" value="ORMDL PROTEINS"/>
    <property type="match status" value="1"/>
</dbReference>
<gene>
    <name evidence="6" type="ORF">BGZ70_005246</name>
</gene>
<dbReference type="OrthoDB" id="1932233at2759"/>
<comment type="caution">
    <text evidence="6">The sequence shown here is derived from an EMBL/GenBank/DDBJ whole genome shotgun (WGS) entry which is preliminary data.</text>
</comment>
<feature type="transmembrane region" description="Helical" evidence="5">
    <location>
        <begin position="58"/>
        <end position="78"/>
    </location>
</feature>
<keyword evidence="4 5" id="KW-0472">Membrane</keyword>
<evidence type="ECO:0000256" key="1">
    <source>
        <dbReference type="ARBA" id="ARBA00004141"/>
    </source>
</evidence>
<keyword evidence="3 5" id="KW-1133">Transmembrane helix</keyword>
<comment type="subcellular location">
    <subcellularLocation>
        <location evidence="1">Membrane</location>
        <topology evidence="1">Multi-pass membrane protein</topology>
    </subcellularLocation>
</comment>
<evidence type="ECO:0000313" key="6">
    <source>
        <dbReference type="EMBL" id="KAF9965204.1"/>
    </source>
</evidence>
<sequence>MTLASMYKTDYVQTLDQHSQANLNSSWVNAKGAWMTNVILICFIKIFFGIIPGISPELAWTLTTLVYNVGSYIMFHAVTGVPFEFSQGAYDGITLWEQIDGGVQFTATRKYLTTVPVVLFLLSTHYTHYAPFAFTINAVATIINLIAKLPSMHQVRLFDINQKVDNGTEE</sequence>
<accession>A0A9P6J9K4</accession>
<protein>
    <submittedName>
        <fullName evidence="6">Uncharacterized protein</fullName>
    </submittedName>
</protein>
<keyword evidence="7" id="KW-1185">Reference proteome</keyword>
<dbReference type="PIRSF" id="PIRSF018147">
    <property type="entry name" value="ORMDL"/>
    <property type="match status" value="1"/>
</dbReference>
<dbReference type="Pfam" id="PF04061">
    <property type="entry name" value="ORMDL"/>
    <property type="match status" value="1"/>
</dbReference>